<dbReference type="EMBL" id="SZQL01000009">
    <property type="protein sequence ID" value="TKK68013.1"/>
    <property type="molecule type" value="Genomic_DNA"/>
</dbReference>
<evidence type="ECO:0000256" key="2">
    <source>
        <dbReference type="ARBA" id="ARBA00022801"/>
    </source>
</evidence>
<dbReference type="GO" id="GO:0006487">
    <property type="term" value="P:protein N-linked glycosylation"/>
    <property type="evidence" value="ECO:0007669"/>
    <property type="project" value="TreeGrafter"/>
</dbReference>
<dbReference type="AlphaFoldDB" id="A0A4V5UU75"/>
<comment type="caution">
    <text evidence="5">The sequence shown here is derived from an EMBL/GenBank/DDBJ whole genome shotgun (WGS) entry which is preliminary data.</text>
</comment>
<sequence>MTTEHKRIAIIEKKEVPLVQWGPYLSERQWGTVREDYSHDGNAWQYFPFDHAHYRAYQWGEDGLAGIADAAQNLCFAIALWNGKDPILKERLFGLSNGEGNHGEDVKELYYYTDNIPSHFYMEYLYKYPQLPFPYQELREQNALRGKHEAEYEILDTGVFNNNRYFDVQVTYAKQSDKDIFVRINITNRYSEAASITLLPTLWFSNQHPGNTMPAQPVITYRNANTVVATHPSLENYYLYFQQPDDLLFTNNITNTEKVTGVPNKSIFVKDAFHDAIIKRKHVKGLRTVKKGTKCSPVYRMSIAAGETKTVYCRLSNTEIDKPFDQGFENIFIVRKNEADEFYNAVLPQHQSEDIKQIQRQALAGLLWSKQYYNFDVAQWLNSSDGITEVNSNKINGRNNDWLHLKNQDIISMPDKWEYPWYAAWDLAFQCIAFAKIDAAFAKHQLLLIMREWYMKPDGQLPAYEWNFSDVNPPVHAWAALQVYNIEKAQKGEGDIIFLKKIFQKLLINFTWWVNRKDRKGNNIFEGGFLGLDNIGVFNRSFPGTNMQLEQADATGWMGTYALNMMEIALEISMHDISFEDTAIKFFEHFVMITEAINEHHLWNEEDKFFYDVLSVYGSEPMPLQVKSIVGLMSLFAVAVIDKKALNKLKNFKKHIQHFNENKINHQSWLNEEQDESDKLLLSLVRPNRLVYLLQRMLDEAEFLSDGGIRALSKYHQDHPYTISIDGVEHSISYDPGDSTSDMFGGNSNWRGPVWLPINYLFIQSIRRYGAFYGDDLLVEYPAHSGNKVNLCVVADELATRVISLFEKDKEGRRKMHGNYNWFYQQKGNENLLLFYEYFHGDNGVGLGASHQTGWTALIADLISELHESKAAVKSENAVLAS</sequence>
<dbReference type="InterPro" id="IPR054491">
    <property type="entry name" value="MGH1-like_GH"/>
</dbReference>
<dbReference type="OrthoDB" id="9781878at2"/>
<dbReference type="Pfam" id="PF22422">
    <property type="entry name" value="MGH1-like_GH"/>
    <property type="match status" value="1"/>
</dbReference>
<feature type="domain" description="Mannosylglycerate hydrolase MGH1-like glycoside hydrolase" evidence="4">
    <location>
        <begin position="419"/>
        <end position="522"/>
    </location>
</feature>
<accession>A0A4V5UU75</accession>
<dbReference type="InterPro" id="IPR004888">
    <property type="entry name" value="Glycoside_hydrolase_63"/>
</dbReference>
<evidence type="ECO:0000256" key="3">
    <source>
        <dbReference type="ARBA" id="ARBA00023295"/>
    </source>
</evidence>
<evidence type="ECO:0000313" key="5">
    <source>
        <dbReference type="EMBL" id="TKK68013.1"/>
    </source>
</evidence>
<dbReference type="PANTHER" id="PTHR10412:SF11">
    <property type="entry name" value="MANNOSYL-OLIGOSACCHARIDE GLUCOSIDASE"/>
    <property type="match status" value="1"/>
</dbReference>
<evidence type="ECO:0000256" key="1">
    <source>
        <dbReference type="ARBA" id="ARBA00010833"/>
    </source>
</evidence>
<gene>
    <name evidence="5" type="ORF">FC093_12430</name>
</gene>
<dbReference type="InterPro" id="IPR012341">
    <property type="entry name" value="6hp_glycosidase-like_sf"/>
</dbReference>
<dbReference type="SUPFAM" id="SSF48208">
    <property type="entry name" value="Six-hairpin glycosidases"/>
    <property type="match status" value="1"/>
</dbReference>
<name>A0A4V5UU75_9BACT</name>
<dbReference type="InterPro" id="IPR008928">
    <property type="entry name" value="6-hairpin_glycosidase_sf"/>
</dbReference>
<dbReference type="GO" id="GO:0004573">
    <property type="term" value="F:Glc3Man9GlcNAc2 oligosaccharide glucosidase activity"/>
    <property type="evidence" value="ECO:0007669"/>
    <property type="project" value="InterPro"/>
</dbReference>
<dbReference type="GO" id="GO:0009311">
    <property type="term" value="P:oligosaccharide metabolic process"/>
    <property type="evidence" value="ECO:0007669"/>
    <property type="project" value="InterPro"/>
</dbReference>
<evidence type="ECO:0000313" key="6">
    <source>
        <dbReference type="Proteomes" id="UP000305848"/>
    </source>
</evidence>
<dbReference type="PANTHER" id="PTHR10412">
    <property type="entry name" value="MANNOSYL-OLIGOSACCHARIDE GLUCOSIDASE"/>
    <property type="match status" value="1"/>
</dbReference>
<dbReference type="Proteomes" id="UP000305848">
    <property type="component" value="Unassembled WGS sequence"/>
</dbReference>
<keyword evidence="3" id="KW-0326">Glycosidase</keyword>
<reference evidence="5 6" key="1">
    <citation type="submission" date="2019-05" db="EMBL/GenBank/DDBJ databases">
        <title>Panacibacter sp. strain 17mud1-8 Genome sequencing and assembly.</title>
        <authorList>
            <person name="Chhetri G."/>
        </authorList>
    </citation>
    <scope>NUCLEOTIDE SEQUENCE [LARGE SCALE GENOMIC DNA]</scope>
    <source>
        <strain evidence="5 6">17mud1-8</strain>
    </source>
</reference>
<dbReference type="Gene3D" id="1.50.10.10">
    <property type="match status" value="2"/>
</dbReference>
<comment type="similarity">
    <text evidence="1">Belongs to the glycosyl hydrolase 63 family.</text>
</comment>
<proteinExistence type="inferred from homology"/>
<protein>
    <submittedName>
        <fullName evidence="5">Glucosidase</fullName>
    </submittedName>
</protein>
<dbReference type="RefSeq" id="WP_137262116.1">
    <property type="nucleotide sequence ID" value="NZ_SZQL01000009.1"/>
</dbReference>
<keyword evidence="6" id="KW-1185">Reference proteome</keyword>
<organism evidence="5 6">
    <name type="scientific">Ilyomonas limi</name>
    <dbReference type="NCBI Taxonomy" id="2575867"/>
    <lineage>
        <taxon>Bacteria</taxon>
        <taxon>Pseudomonadati</taxon>
        <taxon>Bacteroidota</taxon>
        <taxon>Chitinophagia</taxon>
        <taxon>Chitinophagales</taxon>
        <taxon>Chitinophagaceae</taxon>
        <taxon>Ilyomonas</taxon>
    </lineage>
</organism>
<keyword evidence="2" id="KW-0378">Hydrolase</keyword>
<evidence type="ECO:0000259" key="4">
    <source>
        <dbReference type="Pfam" id="PF22422"/>
    </source>
</evidence>